<protein>
    <recommendedName>
        <fullName evidence="2">Negative regulator of flagellin synthesis</fullName>
    </recommendedName>
</protein>
<evidence type="ECO:0000256" key="5">
    <source>
        <dbReference type="ARBA" id="ARBA00023015"/>
    </source>
</evidence>
<dbReference type="Proteomes" id="UP000654670">
    <property type="component" value="Unassembled WGS sequence"/>
</dbReference>
<comment type="similarity">
    <text evidence="1">Belongs to the FlgM family.</text>
</comment>
<keyword evidence="4" id="KW-1005">Bacterial flagellum biogenesis</keyword>
<dbReference type="SUPFAM" id="SSF101498">
    <property type="entry name" value="Anti-sigma factor FlgM"/>
    <property type="match status" value="1"/>
</dbReference>
<reference evidence="9" key="1">
    <citation type="journal article" date="2014" name="Int. J. Syst. Evol. Microbiol.">
        <title>Complete genome sequence of Corynebacterium casei LMG S-19264T (=DSM 44701T), isolated from a smear-ripened cheese.</title>
        <authorList>
            <consortium name="US DOE Joint Genome Institute (JGI-PGF)"/>
            <person name="Walter F."/>
            <person name="Albersmeier A."/>
            <person name="Kalinowski J."/>
            <person name="Ruckert C."/>
        </authorList>
    </citation>
    <scope>NUCLEOTIDE SEQUENCE</scope>
    <source>
        <strain evidence="9">JCM 15325</strain>
    </source>
</reference>
<dbReference type="GO" id="GO:0044781">
    <property type="term" value="P:bacterial-type flagellum organization"/>
    <property type="evidence" value="ECO:0007669"/>
    <property type="project" value="UniProtKB-KW"/>
</dbReference>
<evidence type="ECO:0000256" key="6">
    <source>
        <dbReference type="ARBA" id="ARBA00023163"/>
    </source>
</evidence>
<dbReference type="InterPro" id="IPR035890">
    <property type="entry name" value="Anti-sigma-28_factor_FlgM_sf"/>
</dbReference>
<evidence type="ECO:0000256" key="1">
    <source>
        <dbReference type="ARBA" id="ARBA00005322"/>
    </source>
</evidence>
<evidence type="ECO:0000259" key="8">
    <source>
        <dbReference type="Pfam" id="PF04316"/>
    </source>
</evidence>
<reference evidence="9" key="2">
    <citation type="submission" date="2020-09" db="EMBL/GenBank/DDBJ databases">
        <authorList>
            <person name="Sun Q."/>
            <person name="Ohkuma M."/>
        </authorList>
    </citation>
    <scope>NUCLEOTIDE SEQUENCE</scope>
    <source>
        <strain evidence="9">JCM 15325</strain>
    </source>
</reference>
<evidence type="ECO:0000313" key="9">
    <source>
        <dbReference type="EMBL" id="GGL54575.1"/>
    </source>
</evidence>
<keyword evidence="3" id="KW-0678">Repressor</keyword>
<keyword evidence="10" id="KW-1185">Reference proteome</keyword>
<comment type="caution">
    <text evidence="9">The sequence shown here is derived from an EMBL/GenBank/DDBJ whole genome shotgun (WGS) entry which is preliminary data.</text>
</comment>
<gene>
    <name evidence="9" type="ORF">GCM10007968_18330</name>
</gene>
<dbReference type="InterPro" id="IPR031316">
    <property type="entry name" value="FlgM_C"/>
</dbReference>
<evidence type="ECO:0000256" key="4">
    <source>
        <dbReference type="ARBA" id="ARBA00022795"/>
    </source>
</evidence>
<name>A0A917S5C8_9BACL</name>
<evidence type="ECO:0000256" key="7">
    <source>
        <dbReference type="SAM" id="MobiDB-lite"/>
    </source>
</evidence>
<evidence type="ECO:0000313" key="10">
    <source>
        <dbReference type="Proteomes" id="UP000654670"/>
    </source>
</evidence>
<organism evidence="9 10">
    <name type="scientific">Sporolactobacillus putidus</name>
    <dbReference type="NCBI Taxonomy" id="492735"/>
    <lineage>
        <taxon>Bacteria</taxon>
        <taxon>Bacillati</taxon>
        <taxon>Bacillota</taxon>
        <taxon>Bacilli</taxon>
        <taxon>Bacillales</taxon>
        <taxon>Sporolactobacillaceae</taxon>
        <taxon>Sporolactobacillus</taxon>
    </lineage>
</organism>
<keyword evidence="5" id="KW-0805">Transcription regulation</keyword>
<dbReference type="GO" id="GO:0045892">
    <property type="term" value="P:negative regulation of DNA-templated transcription"/>
    <property type="evidence" value="ECO:0007669"/>
    <property type="project" value="InterPro"/>
</dbReference>
<dbReference type="EMBL" id="BMOK01000006">
    <property type="protein sequence ID" value="GGL54575.1"/>
    <property type="molecule type" value="Genomic_DNA"/>
</dbReference>
<sequence>MKINHYQPIQPYTNFKPGKPAEQPSAPAGGNDKIEISPEAKRLQGSQRLEEGRRQKVDQIKAQVDAGTYHVGSEDVAKKMYAYWNQK</sequence>
<keyword evidence="6" id="KW-0804">Transcription</keyword>
<evidence type="ECO:0000256" key="2">
    <source>
        <dbReference type="ARBA" id="ARBA00017823"/>
    </source>
</evidence>
<accession>A0A917S5C8</accession>
<proteinExistence type="inferred from homology"/>
<dbReference type="AlphaFoldDB" id="A0A917S5C8"/>
<dbReference type="NCBIfam" id="TIGR03824">
    <property type="entry name" value="FlgM_jcvi"/>
    <property type="match status" value="1"/>
</dbReference>
<dbReference type="Pfam" id="PF04316">
    <property type="entry name" value="FlgM"/>
    <property type="match status" value="1"/>
</dbReference>
<dbReference type="RefSeq" id="WP_188802791.1">
    <property type="nucleotide sequence ID" value="NZ_BMOK01000006.1"/>
</dbReference>
<feature type="domain" description="Anti-sigma-28 factor FlgM C-terminal" evidence="8">
    <location>
        <begin position="32"/>
        <end position="81"/>
    </location>
</feature>
<dbReference type="InterPro" id="IPR007412">
    <property type="entry name" value="FlgM"/>
</dbReference>
<feature type="region of interest" description="Disordered" evidence="7">
    <location>
        <begin position="1"/>
        <end position="33"/>
    </location>
</feature>
<evidence type="ECO:0000256" key="3">
    <source>
        <dbReference type="ARBA" id="ARBA00022491"/>
    </source>
</evidence>